<name>A0A1T5JLL4_9BACT</name>
<dbReference type="Proteomes" id="UP000190961">
    <property type="component" value="Unassembled WGS sequence"/>
</dbReference>
<sequence>MIKIGEVLVSDDVVEKEFVCNLDKCKGACCVEGDFGAPLDEDELAILEEIYPIVKPYLTKEGIKVIEKEGTHTTDDDGDLCTPVIDGRECVYAIYDKKGILKCGIEQAYLDGKIGWKKPISCHLYPIRITSKKNFEALNYHKWHICSPACALGKELQVPVYKFLKDPLIRKYGEKWYTELVQVIETPQEPKEKPKTKKSKE</sequence>
<reference evidence="2 3" key="1">
    <citation type="submission" date="2017-02" db="EMBL/GenBank/DDBJ databases">
        <authorList>
            <person name="Peterson S.W."/>
        </authorList>
    </citation>
    <scope>NUCLEOTIDE SEQUENCE [LARGE SCALE GENOMIC DNA]</scope>
    <source>
        <strain evidence="2 3">DSM 25262</strain>
    </source>
</reference>
<dbReference type="AlphaFoldDB" id="A0A1T5JLL4"/>
<proteinExistence type="inferred from homology"/>
<dbReference type="RefSeq" id="WP_079685785.1">
    <property type="nucleotide sequence ID" value="NZ_FUZU01000001.1"/>
</dbReference>
<dbReference type="EMBL" id="FUZU01000001">
    <property type="protein sequence ID" value="SKC52299.1"/>
    <property type="molecule type" value="Genomic_DNA"/>
</dbReference>
<organism evidence="2 3">
    <name type="scientific">Ohtaekwangia koreensis</name>
    <dbReference type="NCBI Taxonomy" id="688867"/>
    <lineage>
        <taxon>Bacteria</taxon>
        <taxon>Pseudomonadati</taxon>
        <taxon>Bacteroidota</taxon>
        <taxon>Cytophagia</taxon>
        <taxon>Cytophagales</taxon>
        <taxon>Fulvivirgaceae</taxon>
        <taxon>Ohtaekwangia</taxon>
    </lineage>
</organism>
<keyword evidence="3" id="KW-1185">Reference proteome</keyword>
<evidence type="ECO:0000313" key="3">
    <source>
        <dbReference type="Proteomes" id="UP000190961"/>
    </source>
</evidence>
<evidence type="ECO:0008006" key="4">
    <source>
        <dbReference type="Google" id="ProtNLM"/>
    </source>
</evidence>
<evidence type="ECO:0000313" key="2">
    <source>
        <dbReference type="EMBL" id="SKC52299.1"/>
    </source>
</evidence>
<dbReference type="STRING" id="688867.SAMN05660236_1232"/>
<protein>
    <recommendedName>
        <fullName evidence="4">DUF3109 family protein</fullName>
    </recommendedName>
</protein>
<accession>A0A1T5JLL4</accession>
<gene>
    <name evidence="2" type="ORF">SAMN05660236_1232</name>
</gene>
<dbReference type="Pfam" id="PF11307">
    <property type="entry name" value="DUF3109"/>
    <property type="match status" value="1"/>
</dbReference>
<evidence type="ECO:0000256" key="1">
    <source>
        <dbReference type="ARBA" id="ARBA00093770"/>
    </source>
</evidence>
<dbReference type="OrthoDB" id="597501at2"/>
<dbReference type="InterPro" id="IPR021458">
    <property type="entry name" value="Rv0495c"/>
</dbReference>
<comment type="similarity">
    <text evidence="1">Belongs to the Rv0495c family.</text>
</comment>